<reference evidence="2" key="3">
    <citation type="submission" date="2020-05" db="UniProtKB">
        <authorList>
            <consortium name="EnsemblMetazoa"/>
        </authorList>
    </citation>
    <scope>IDENTIFICATION</scope>
    <source>
        <strain evidence="2">USDA</strain>
    </source>
</reference>
<dbReference type="eggNOG" id="ENOG502S5BY">
    <property type="taxonomic scope" value="Eukaryota"/>
</dbReference>
<dbReference type="RefSeq" id="XP_002432615.1">
    <property type="nucleotide sequence ID" value="XM_002432570.1"/>
</dbReference>
<dbReference type="InParanoid" id="E0W2M1"/>
<dbReference type="KEGG" id="phu:Phum_PHUM595830"/>
<dbReference type="OrthoDB" id="8195041at2759"/>
<dbReference type="VEuPathDB" id="VectorBase:PHUM595830"/>
<dbReference type="EMBL" id="DS235879">
    <property type="protein sequence ID" value="EEB19877.1"/>
    <property type="molecule type" value="Genomic_DNA"/>
</dbReference>
<dbReference type="EMBL" id="AAZO01007260">
    <property type="status" value="NOT_ANNOTATED_CDS"/>
    <property type="molecule type" value="Genomic_DNA"/>
</dbReference>
<name>E0W2M1_PEDHC</name>
<dbReference type="AlphaFoldDB" id="E0W2M1"/>
<dbReference type="CTD" id="8239611"/>
<evidence type="ECO:0000313" key="2">
    <source>
        <dbReference type="EnsemblMetazoa" id="PHUM595830-PA"/>
    </source>
</evidence>
<dbReference type="GeneID" id="8239611"/>
<dbReference type="Proteomes" id="UP000009046">
    <property type="component" value="Unassembled WGS sequence"/>
</dbReference>
<proteinExistence type="predicted"/>
<accession>E0W2M1</accession>
<dbReference type="OMA" id="LSSQWCE"/>
<sequence length="642" mass="75001">MDSYFYRQLMNQINESCIIPHNCFPKHNLVVKDAHSHPLFEINENDLDVDDDIEHMGQVPYFKSFEYQTQLWHPLCCGGGTKNKSLNFVRKKLKWEKKLESLEMQNIKEELVSIRNLLNGDETKLSIDLINYIKHFKKDPEPEFNGNYNWLYTGGNLDVTQSNSGEIYLINAGYLESQNTFFVNKLQPDSFDMNYQLCHTLKKNLSILQISSRFKNEFLYILVRQKNLLNLFKVDSKLNEITKVWSKKKPSSESNVFTCCYISNDSRSIILSDSKCCVNIYDIETDKKKWKATKKSFVSKTPVMDKWNQVNLLENLIYFSNRNYFYTADIREPTNKLIIEYSPLNVVNDCENIVSMTDSKSNTNYYYYLSTNHNLIQIDLRKGKSVQMWTHMTKYPPQFINTVRTYDNNDLIILQSLNVNEIIGITNKMNGKNLELFSESLPRALTGPEKSLKMAKLNGLCLNPLFDTRFNFWVTGGKCFKNVKDDEIYLLVSNGGGDVFSSKISKTETENEKMINPGKFFLKKMKNFEIEMEKLWNGQSNVRKLKTIDLNYLLNDLTSDNVVIGKIKNKKKIKRDASWPKCEMFDEKCLIRHKDYLADKILNVWGLNWDDPDDGLSDSESFSDKKVKDWLDKMYVIKICLI</sequence>
<dbReference type="HOGENOM" id="CLU_429764_0_0_1"/>
<dbReference type="SUPFAM" id="SSF50969">
    <property type="entry name" value="YVTN repeat-like/Quinoprotein amine dehydrogenase"/>
    <property type="match status" value="1"/>
</dbReference>
<reference evidence="1" key="2">
    <citation type="submission" date="2007-04" db="EMBL/GenBank/DDBJ databases">
        <title>The genome of the human body louse.</title>
        <authorList>
            <consortium name="The Human Body Louse Genome Consortium"/>
            <person name="Kirkness E."/>
            <person name="Walenz B."/>
            <person name="Hass B."/>
            <person name="Bruggner R."/>
            <person name="Strausberg R."/>
        </authorList>
    </citation>
    <scope>NUCLEOTIDE SEQUENCE</scope>
    <source>
        <strain evidence="1">USDA</strain>
    </source>
</reference>
<gene>
    <name evidence="2" type="primary">8239611</name>
    <name evidence="1" type="ORF">Phum_PHUM595830</name>
</gene>
<keyword evidence="3" id="KW-1185">Reference proteome</keyword>
<dbReference type="InterPro" id="IPR011044">
    <property type="entry name" value="Quino_amine_DH_bsu"/>
</dbReference>
<reference evidence="1" key="1">
    <citation type="submission" date="2007-04" db="EMBL/GenBank/DDBJ databases">
        <title>Annotation of Pediculus humanus corporis strain USDA.</title>
        <authorList>
            <person name="Kirkness E."/>
            <person name="Hannick L."/>
            <person name="Hass B."/>
            <person name="Bruggner R."/>
            <person name="Lawson D."/>
            <person name="Bidwell S."/>
            <person name="Joardar V."/>
            <person name="Caler E."/>
            <person name="Walenz B."/>
            <person name="Inman J."/>
            <person name="Schobel S."/>
            <person name="Galinsky K."/>
            <person name="Amedeo P."/>
            <person name="Strausberg R."/>
        </authorList>
    </citation>
    <scope>NUCLEOTIDE SEQUENCE</scope>
    <source>
        <strain evidence="1">USDA</strain>
    </source>
</reference>
<evidence type="ECO:0000313" key="1">
    <source>
        <dbReference type="EMBL" id="EEB19877.1"/>
    </source>
</evidence>
<dbReference type="EnsemblMetazoa" id="PHUM595830-RA">
    <property type="protein sequence ID" value="PHUM595830-PA"/>
    <property type="gene ID" value="PHUM595830"/>
</dbReference>
<evidence type="ECO:0000313" key="3">
    <source>
        <dbReference type="Proteomes" id="UP000009046"/>
    </source>
</evidence>
<organism>
    <name type="scientific">Pediculus humanus subsp. corporis</name>
    <name type="common">Body louse</name>
    <dbReference type="NCBI Taxonomy" id="121224"/>
    <lineage>
        <taxon>Eukaryota</taxon>
        <taxon>Metazoa</taxon>
        <taxon>Ecdysozoa</taxon>
        <taxon>Arthropoda</taxon>
        <taxon>Hexapoda</taxon>
        <taxon>Insecta</taxon>
        <taxon>Pterygota</taxon>
        <taxon>Neoptera</taxon>
        <taxon>Paraneoptera</taxon>
        <taxon>Psocodea</taxon>
        <taxon>Troctomorpha</taxon>
        <taxon>Phthiraptera</taxon>
        <taxon>Anoplura</taxon>
        <taxon>Pediculidae</taxon>
        <taxon>Pediculus</taxon>
    </lineage>
</organism>
<protein>
    <submittedName>
        <fullName evidence="1 2">Uncharacterized protein</fullName>
    </submittedName>
</protein>